<evidence type="ECO:0008006" key="4">
    <source>
        <dbReference type="Google" id="ProtNLM"/>
    </source>
</evidence>
<evidence type="ECO:0000313" key="2">
    <source>
        <dbReference type="EMBL" id="MBW0474428.1"/>
    </source>
</evidence>
<gene>
    <name evidence="2" type="ORF">O181_014143</name>
</gene>
<dbReference type="Proteomes" id="UP000765509">
    <property type="component" value="Unassembled WGS sequence"/>
</dbReference>
<evidence type="ECO:0000256" key="1">
    <source>
        <dbReference type="SAM" id="MobiDB-lite"/>
    </source>
</evidence>
<organism evidence="2 3">
    <name type="scientific">Austropuccinia psidii MF-1</name>
    <dbReference type="NCBI Taxonomy" id="1389203"/>
    <lineage>
        <taxon>Eukaryota</taxon>
        <taxon>Fungi</taxon>
        <taxon>Dikarya</taxon>
        <taxon>Basidiomycota</taxon>
        <taxon>Pucciniomycotina</taxon>
        <taxon>Pucciniomycetes</taxon>
        <taxon>Pucciniales</taxon>
        <taxon>Sphaerophragmiaceae</taxon>
        <taxon>Austropuccinia</taxon>
    </lineage>
</organism>
<dbReference type="AlphaFoldDB" id="A0A9Q3GNS1"/>
<sequence>MPIQQSPPARKKRSQAITQAVLTPSPKAPLDGAPAVPQMRVKYGRKEEGQEDQIPSQEWLAVFQDFQGPFSKFLVKMSKTSLLDIMQQMTKVMANLQAASSPKSSRPPAFNTPSMREPECFDKTQPFKVRRFIQYCQLILHNDLANFSQDRKKVLYVTAFLICRAEKWIEPHFSNITNQDPSYLLNSWNLF</sequence>
<protein>
    <recommendedName>
        <fullName evidence="4">DUF4939 domain-containing protein</fullName>
    </recommendedName>
</protein>
<name>A0A9Q3GNS1_9BASI</name>
<evidence type="ECO:0000313" key="3">
    <source>
        <dbReference type="Proteomes" id="UP000765509"/>
    </source>
</evidence>
<feature type="region of interest" description="Disordered" evidence="1">
    <location>
        <begin position="1"/>
        <end position="36"/>
    </location>
</feature>
<keyword evidence="3" id="KW-1185">Reference proteome</keyword>
<comment type="caution">
    <text evidence="2">The sequence shown here is derived from an EMBL/GenBank/DDBJ whole genome shotgun (WGS) entry which is preliminary data.</text>
</comment>
<accession>A0A9Q3GNS1</accession>
<dbReference type="OrthoDB" id="3419692at2759"/>
<dbReference type="EMBL" id="AVOT02003735">
    <property type="protein sequence ID" value="MBW0474428.1"/>
    <property type="molecule type" value="Genomic_DNA"/>
</dbReference>
<proteinExistence type="predicted"/>
<feature type="region of interest" description="Disordered" evidence="1">
    <location>
        <begin position="98"/>
        <end position="117"/>
    </location>
</feature>
<reference evidence="2" key="1">
    <citation type="submission" date="2021-03" db="EMBL/GenBank/DDBJ databases">
        <title>Draft genome sequence of rust myrtle Austropuccinia psidii MF-1, a brazilian biotype.</title>
        <authorList>
            <person name="Quecine M.C."/>
            <person name="Pachon D.M.R."/>
            <person name="Bonatelli M.L."/>
            <person name="Correr F.H."/>
            <person name="Franceschini L.M."/>
            <person name="Leite T.F."/>
            <person name="Margarido G.R.A."/>
            <person name="Almeida C.A."/>
            <person name="Ferrarezi J.A."/>
            <person name="Labate C.A."/>
        </authorList>
    </citation>
    <scope>NUCLEOTIDE SEQUENCE</scope>
    <source>
        <strain evidence="2">MF-1</strain>
    </source>
</reference>
<feature type="compositionally biased region" description="Low complexity" evidence="1">
    <location>
        <begin position="98"/>
        <end position="109"/>
    </location>
</feature>